<sequence>MPAAALIYNLFPLLVGPIPRWEEHLDRIAAMGFNWVFLNPLHPPGLSGSLYAVKDYFSINPQFWPESGEDPEVALVRFIKKAEQRGLKVMLDLVINHTAIDSPLVKEHPEWYAKNEDGSIKHPGAIDPGDATKVTVWGDLAELAYWPVPDPEGLLNFWAAVLSKYLSWGFRGFRADAAYKIPGWFWRPIIEGARGRDPELQFFAETLGCRLEELAQLADAGFDYICNSSKWWDFQAEWCLEQYNRFRHLAPSISFPETHDTERVAAESGSNPAVARQRYLFAAFFSTGLMIPVGFEFGFKKRLHVVKTRPEDWETPTYDLTDFITRVNRLKLGCPVLVEEGPVTRLSPRKRPVVVLLKSRDQGKGRVVAVINASPKVQKANLQKILDFLGEPETAWQDLTPEANPLRPEQMRAFLMAPWDMKLFFNPEGTPFLRKKGRKA</sequence>
<dbReference type="Pfam" id="PF14701">
    <property type="entry name" value="hDGE_amylase"/>
    <property type="match status" value="1"/>
</dbReference>
<evidence type="ECO:0000259" key="1">
    <source>
        <dbReference type="SMART" id="SM00642"/>
    </source>
</evidence>
<protein>
    <submittedName>
        <fullName evidence="2">Alpha-amylase</fullName>
    </submittedName>
</protein>
<dbReference type="InterPro" id="IPR017853">
    <property type="entry name" value="GH"/>
</dbReference>
<accession>A0A7C3SL85</accession>
<dbReference type="AlphaFoldDB" id="A0A7C3SL85"/>
<comment type="caution">
    <text evidence="2">The sequence shown here is derived from an EMBL/GenBank/DDBJ whole genome shotgun (WGS) entry which is preliminary data.</text>
</comment>
<dbReference type="Gene3D" id="3.20.20.80">
    <property type="entry name" value="Glycosidases"/>
    <property type="match status" value="1"/>
</dbReference>
<feature type="domain" description="Glycosyl hydrolase family 13 catalytic" evidence="1">
    <location>
        <begin position="5"/>
        <end position="331"/>
    </location>
</feature>
<dbReference type="GO" id="GO:0005975">
    <property type="term" value="P:carbohydrate metabolic process"/>
    <property type="evidence" value="ECO:0007669"/>
    <property type="project" value="InterPro"/>
</dbReference>
<dbReference type="SUPFAM" id="SSF51445">
    <property type="entry name" value="(Trans)glycosidases"/>
    <property type="match status" value="1"/>
</dbReference>
<evidence type="ECO:0000313" key="2">
    <source>
        <dbReference type="EMBL" id="HGB14838.1"/>
    </source>
</evidence>
<name>A0A7C3SL85_9BACT</name>
<dbReference type="EMBL" id="DTHB01000043">
    <property type="protein sequence ID" value="HGB14838.1"/>
    <property type="molecule type" value="Genomic_DNA"/>
</dbReference>
<proteinExistence type="predicted"/>
<dbReference type="PANTHER" id="PTHR47786">
    <property type="entry name" value="ALPHA-1,4-GLUCAN:MALTOSE-1-PHOSPHATE MALTOSYLTRANSFERASE"/>
    <property type="match status" value="1"/>
</dbReference>
<organism evidence="2">
    <name type="scientific">Desulfobacca acetoxidans</name>
    <dbReference type="NCBI Taxonomy" id="60893"/>
    <lineage>
        <taxon>Bacteria</taxon>
        <taxon>Pseudomonadati</taxon>
        <taxon>Thermodesulfobacteriota</taxon>
        <taxon>Desulfobaccia</taxon>
        <taxon>Desulfobaccales</taxon>
        <taxon>Desulfobaccaceae</taxon>
        <taxon>Desulfobacca</taxon>
    </lineage>
</organism>
<dbReference type="InterPro" id="IPR006047">
    <property type="entry name" value="GH13_cat_dom"/>
</dbReference>
<reference evidence="2" key="1">
    <citation type="journal article" date="2020" name="mSystems">
        <title>Genome- and Community-Level Interaction Insights into Carbon Utilization and Element Cycling Functions of Hydrothermarchaeota in Hydrothermal Sediment.</title>
        <authorList>
            <person name="Zhou Z."/>
            <person name="Liu Y."/>
            <person name="Xu W."/>
            <person name="Pan J."/>
            <person name="Luo Z.H."/>
            <person name="Li M."/>
        </authorList>
    </citation>
    <scope>NUCLEOTIDE SEQUENCE [LARGE SCALE GENOMIC DNA]</scope>
    <source>
        <strain evidence="2">SpSt-776</strain>
    </source>
</reference>
<dbReference type="InterPro" id="IPR032792">
    <property type="entry name" value="AGL_glucanoTrfase"/>
</dbReference>
<dbReference type="SMART" id="SM00642">
    <property type="entry name" value="Aamy"/>
    <property type="match status" value="1"/>
</dbReference>
<gene>
    <name evidence="2" type="ORF">ENV62_06350</name>
</gene>
<dbReference type="PANTHER" id="PTHR47786:SF2">
    <property type="entry name" value="GLYCOSYL HYDROLASE FAMILY 13 CATALYTIC DOMAIN-CONTAINING PROTEIN"/>
    <property type="match status" value="1"/>
</dbReference>